<comment type="caution">
    <text evidence="1">The sequence shown here is derived from an EMBL/GenBank/DDBJ whole genome shotgun (WGS) entry which is preliminary data.</text>
</comment>
<dbReference type="SUPFAM" id="SSF50118">
    <property type="entry name" value="Cell growth inhibitor/plasmid maintenance toxic component"/>
    <property type="match status" value="1"/>
</dbReference>
<feature type="non-terminal residue" evidence="1">
    <location>
        <position position="74"/>
    </location>
</feature>
<evidence type="ECO:0008006" key="3">
    <source>
        <dbReference type="Google" id="ProtNLM"/>
    </source>
</evidence>
<dbReference type="EMBL" id="MHNY01000007">
    <property type="protein sequence ID" value="OGZ56653.1"/>
    <property type="molecule type" value="Genomic_DNA"/>
</dbReference>
<dbReference type="STRING" id="1802128.A3H64_01875"/>
<evidence type="ECO:0000313" key="2">
    <source>
        <dbReference type="Proteomes" id="UP000178186"/>
    </source>
</evidence>
<dbReference type="Pfam" id="PF02452">
    <property type="entry name" value="PemK_toxin"/>
    <property type="match status" value="1"/>
</dbReference>
<reference evidence="1 2" key="1">
    <citation type="journal article" date="2016" name="Nat. Commun.">
        <title>Thousands of microbial genomes shed light on interconnected biogeochemical processes in an aquifer system.</title>
        <authorList>
            <person name="Anantharaman K."/>
            <person name="Brown C.T."/>
            <person name="Hug L.A."/>
            <person name="Sharon I."/>
            <person name="Castelle C.J."/>
            <person name="Probst A.J."/>
            <person name="Thomas B.C."/>
            <person name="Singh A."/>
            <person name="Wilkins M.J."/>
            <person name="Karaoz U."/>
            <person name="Brodie E.L."/>
            <person name="Williams K.H."/>
            <person name="Hubbard S.S."/>
            <person name="Banfield J.F."/>
        </authorList>
    </citation>
    <scope>NUCLEOTIDE SEQUENCE [LARGE SCALE GENOMIC DNA]</scope>
</reference>
<organism evidence="1 2">
    <name type="scientific">Candidatus Ryanbacteria bacterium RIFCSPLOWO2_02_FULL_45_11c</name>
    <dbReference type="NCBI Taxonomy" id="1802128"/>
    <lineage>
        <taxon>Bacteria</taxon>
        <taxon>Candidatus Ryaniibacteriota</taxon>
    </lineage>
</organism>
<dbReference type="Gene3D" id="2.30.30.110">
    <property type="match status" value="1"/>
</dbReference>
<dbReference type="InterPro" id="IPR011067">
    <property type="entry name" value="Plasmid_toxin/cell-grow_inhib"/>
</dbReference>
<evidence type="ECO:0000313" key="1">
    <source>
        <dbReference type="EMBL" id="OGZ56653.1"/>
    </source>
</evidence>
<name>A0A1G2H2G9_9BACT</name>
<protein>
    <recommendedName>
        <fullName evidence="3">Growth inhibitor</fullName>
    </recommendedName>
</protein>
<proteinExistence type="predicted"/>
<gene>
    <name evidence="1" type="ORF">A3H64_01875</name>
</gene>
<dbReference type="AlphaFoldDB" id="A0A1G2H2G9"/>
<sequence length="74" mass="8292">MTNYKFGSVVLIDFLQSDGIKKKRPALVMLDIGDSDVVVVPITTRERKGVADYKIKNWQDGGLLLASWIRLAKV</sequence>
<dbReference type="InterPro" id="IPR003477">
    <property type="entry name" value="PemK-like"/>
</dbReference>
<dbReference type="GO" id="GO:0003677">
    <property type="term" value="F:DNA binding"/>
    <property type="evidence" value="ECO:0007669"/>
    <property type="project" value="InterPro"/>
</dbReference>
<dbReference type="Proteomes" id="UP000178186">
    <property type="component" value="Unassembled WGS sequence"/>
</dbReference>
<accession>A0A1G2H2G9</accession>